<feature type="binding site" evidence="5">
    <location>
        <position position="265"/>
    </location>
    <ligand>
        <name>FAD</name>
        <dbReference type="ChEBI" id="CHEBI:57692"/>
    </ligand>
</feature>
<dbReference type="Gene3D" id="3.40.50.620">
    <property type="entry name" value="HUPs"/>
    <property type="match status" value="1"/>
</dbReference>
<feature type="compositionally biased region" description="Basic and acidic residues" evidence="8">
    <location>
        <begin position="182"/>
        <end position="197"/>
    </location>
</feature>
<evidence type="ECO:0000259" key="9">
    <source>
        <dbReference type="PROSITE" id="PS51645"/>
    </source>
</evidence>
<name>A0A384KEF1_HALVD</name>
<dbReference type="PROSITE" id="PS51645">
    <property type="entry name" value="PHR_CRY_ALPHA_BETA"/>
    <property type="match status" value="1"/>
</dbReference>
<dbReference type="Proteomes" id="UP000011532">
    <property type="component" value="Unassembled WGS sequence"/>
</dbReference>
<feature type="site" description="Electron transfer via tryptophanyl radical" evidence="6">
    <location>
        <position position="403"/>
    </location>
</feature>
<evidence type="ECO:0000256" key="3">
    <source>
        <dbReference type="ARBA" id="ARBA00022827"/>
    </source>
</evidence>
<dbReference type="AlphaFoldDB" id="A0A384KEF1"/>
<dbReference type="NCBIfam" id="TIGR02765">
    <property type="entry name" value="crypto_DASH"/>
    <property type="match status" value="1"/>
</dbReference>
<dbReference type="Pfam" id="PF03441">
    <property type="entry name" value="FAD_binding_7"/>
    <property type="match status" value="1"/>
</dbReference>
<organism evidence="10 11">
    <name type="scientific">Haloferax volcanii (strain ATCC 29605 / DSM 3757 / JCM 8879 / NBRC 14742 / NCIMB 2012 / VKM B-1768 / DS2)</name>
    <name type="common">Halobacterium volcanii</name>
    <dbReference type="NCBI Taxonomy" id="309800"/>
    <lineage>
        <taxon>Archaea</taxon>
        <taxon>Methanobacteriati</taxon>
        <taxon>Methanobacteriota</taxon>
        <taxon>Stenosarchaea group</taxon>
        <taxon>Halobacteria</taxon>
        <taxon>Halobacteriales</taxon>
        <taxon>Haloferacaceae</taxon>
        <taxon>Haloferax</taxon>
    </lineage>
</organism>
<comment type="cofactor">
    <cofactor evidence="7">
        <name>(6R)-5,10-methylene-5,6,7,8-tetrahydrofolate</name>
        <dbReference type="ChEBI" id="CHEBI:15636"/>
    </cofactor>
    <text evidence="7">Binds 1 5,10-methenyltetrahydrofolate (MTHF) per subunit.</text>
</comment>
<dbReference type="GeneID" id="8926656"/>
<evidence type="ECO:0000256" key="7">
    <source>
        <dbReference type="RuleBase" id="RU367151"/>
    </source>
</evidence>
<comment type="caution">
    <text evidence="10">The sequence shown here is derived from an EMBL/GenBank/DDBJ whole genome shotgun (WGS) entry which is preliminary data.</text>
</comment>
<keyword evidence="10" id="KW-0456">Lyase</keyword>
<dbReference type="InterPro" id="IPR005101">
    <property type="entry name" value="Cryptochr/Photolyase_FAD-bd"/>
</dbReference>
<feature type="domain" description="Photolyase/cryptochrome alpha/beta" evidence="9">
    <location>
        <begin position="4"/>
        <end position="143"/>
    </location>
</feature>
<dbReference type="SUPFAM" id="SSF48173">
    <property type="entry name" value="Cryptochrome/photolyase FAD-binding domain"/>
    <property type="match status" value="1"/>
</dbReference>
<dbReference type="PANTHER" id="PTHR11455:SF22">
    <property type="entry name" value="CRYPTOCHROME DASH"/>
    <property type="match status" value="1"/>
</dbReference>
<dbReference type="EMBL" id="AOHU01000103">
    <property type="protein sequence ID" value="ELY24981.1"/>
    <property type="molecule type" value="Genomic_DNA"/>
</dbReference>
<dbReference type="InterPro" id="IPR036155">
    <property type="entry name" value="Crypto/Photolyase_N_sf"/>
</dbReference>
<dbReference type="Pfam" id="PF00875">
    <property type="entry name" value="DNA_photolyase"/>
    <property type="match status" value="1"/>
</dbReference>
<dbReference type="OrthoDB" id="11721at2157"/>
<dbReference type="Gene3D" id="1.25.40.80">
    <property type="match status" value="1"/>
</dbReference>
<gene>
    <name evidence="10" type="ORF">C498_17413</name>
</gene>
<dbReference type="PRINTS" id="PR00147">
    <property type="entry name" value="DNAPHOTLYASE"/>
</dbReference>
<feature type="site" description="Electron transfer via tryptophanyl radical" evidence="6">
    <location>
        <position position="426"/>
    </location>
</feature>
<evidence type="ECO:0000256" key="6">
    <source>
        <dbReference type="PIRSR" id="PIRSR602081-2"/>
    </source>
</evidence>
<dbReference type="GO" id="GO:0003677">
    <property type="term" value="F:DNA binding"/>
    <property type="evidence" value="ECO:0007669"/>
    <property type="project" value="TreeGrafter"/>
</dbReference>
<proteinExistence type="inferred from homology"/>
<evidence type="ECO:0000256" key="5">
    <source>
        <dbReference type="PIRSR" id="PIRSR602081-1"/>
    </source>
</evidence>
<dbReference type="InterPro" id="IPR014133">
    <property type="entry name" value="Cry_DASH"/>
</dbReference>
<dbReference type="GO" id="GO:0071949">
    <property type="term" value="F:FAD binding"/>
    <property type="evidence" value="ECO:0007669"/>
    <property type="project" value="TreeGrafter"/>
</dbReference>
<comment type="similarity">
    <text evidence="1 7">Belongs to the DNA photolyase class-1 family.</text>
</comment>
<comment type="function">
    <text evidence="7">May have a photoreceptor function.</text>
</comment>
<keyword evidence="4 7" id="KW-0157">Chromophore</keyword>
<accession>A0A384KEF1</accession>
<reference evidence="10 11" key="2">
    <citation type="journal article" date="2014" name="PLoS Genet.">
        <title>Phylogenetically driven sequencing of extremely halophilic archaea reveals strategies for static and dynamic osmo-response.</title>
        <authorList>
            <person name="Becker E.A."/>
            <person name="Seitzer P.M."/>
            <person name="Tritt A."/>
            <person name="Larsen D."/>
            <person name="Krusor M."/>
            <person name="Yao A.I."/>
            <person name="Wu D."/>
            <person name="Madern D."/>
            <person name="Eisen J.A."/>
            <person name="Darling A.E."/>
            <person name="Facciotti M.T."/>
        </authorList>
    </citation>
    <scope>NUCLEOTIDE SEQUENCE [LARGE SCALE GENOMIC DNA]</scope>
    <source>
        <strain evidence="11">ATCC 29605 / DSM 3757 / JCM 8879 / NBRC 14742 / NCIMB 2012 / VKM B-1768 / DS2</strain>
    </source>
</reference>
<feature type="binding site" evidence="5">
    <location>
        <begin position="278"/>
        <end position="282"/>
    </location>
    <ligand>
        <name>FAD</name>
        <dbReference type="ChEBI" id="CHEBI:57692"/>
    </ligand>
</feature>
<reference evidence="11" key="1">
    <citation type="submission" date="2012-11" db="EMBL/GenBank/DDBJ databases">
        <authorList>
            <person name="Becker E.A."/>
            <person name="Seitzer P."/>
            <person name="Tritt A."/>
            <person name="Larsen D."/>
            <person name="Yao A."/>
            <person name="Wu D."/>
            <person name="Darling A."/>
            <person name="Eisen J.A."/>
            <person name="Facciotti M.T."/>
        </authorList>
    </citation>
    <scope>NUCLEOTIDE SEQUENCE [LARGE SCALE GENOMIC DNA]</scope>
    <source>
        <strain evidence="11">ATCC 29605 / DSM 3757 / JCM 8879 / NBRC 14742 / NCIMB 2012 / VKM B-1768 / DS2</strain>
    </source>
</reference>
<dbReference type="Gene3D" id="1.10.579.10">
    <property type="entry name" value="DNA Cyclobutane Dipyrimidine Photolyase, subunit A, domain 3"/>
    <property type="match status" value="1"/>
</dbReference>
<feature type="binding site" evidence="5">
    <location>
        <begin position="318"/>
        <end position="325"/>
    </location>
    <ligand>
        <name>FAD</name>
        <dbReference type="ChEBI" id="CHEBI:57692"/>
    </ligand>
</feature>
<dbReference type="InterPro" id="IPR036134">
    <property type="entry name" value="Crypto/Photolyase_FAD-like_sf"/>
</dbReference>
<dbReference type="RefSeq" id="WP_004044662.1">
    <property type="nucleotide sequence ID" value="NC_013967.1"/>
</dbReference>
<dbReference type="InterPro" id="IPR006050">
    <property type="entry name" value="DNA_photolyase_N"/>
</dbReference>
<feature type="binding site" evidence="5">
    <location>
        <begin position="416"/>
        <end position="418"/>
    </location>
    <ligand>
        <name>FAD</name>
        <dbReference type="ChEBI" id="CHEBI:57692"/>
    </ligand>
</feature>
<evidence type="ECO:0000256" key="2">
    <source>
        <dbReference type="ARBA" id="ARBA00022630"/>
    </source>
</evidence>
<feature type="region of interest" description="Disordered" evidence="8">
    <location>
        <begin position="174"/>
        <end position="218"/>
    </location>
</feature>
<evidence type="ECO:0000313" key="11">
    <source>
        <dbReference type="Proteomes" id="UP000011532"/>
    </source>
</evidence>
<dbReference type="GO" id="GO:0003904">
    <property type="term" value="F:deoxyribodipyrimidine photo-lyase activity"/>
    <property type="evidence" value="ECO:0007669"/>
    <property type="project" value="TreeGrafter"/>
</dbReference>
<evidence type="ECO:0000256" key="1">
    <source>
        <dbReference type="ARBA" id="ARBA00005862"/>
    </source>
</evidence>
<dbReference type="InterPro" id="IPR002081">
    <property type="entry name" value="Cryptochrome/DNA_photolyase_1"/>
</dbReference>
<sequence>MSEPTSLAWFRRDHRLHDNAAFAAACDADRVVPVYCVDPREYGDRPFGGPDSFDFEKTGAHRARFRLESLADLRASLRDRGSDLVVREGRPESVLPEVAAAVDADFVTVHTRPTPEESRVESAVETELRDGGVELRRFWGHTLTHLDGLPMALSDLPDTYTTFRKAVELAAEDAGTGDAAAGDEHASDGDPGGRDPLPEPTVPPLPDDAPDAGDLPAVSDLVGTADANADRAPDDRGVLPFDGGETAALDRVESYIWAGDHLREYKEARNGLLGADYSSKFSPWLNEGCLSPRYVKAEVDRYEDRRVENDSTYWLVFELRWRDFFQFQFAKHGSDCFHREGIRERTDIDWRRDDAQFERWAAGKTGIPFVDANMRELNATGYMSNRGRQNAASFLANDLRLDWRRGAAYFETRLVDYDPASNYGNWAYIAGVGNDSRERSFDVRWQANRYDEDAEYVKTWLPELDALPAEYAHEPWKLSGAEQASYGVELGVDYPEPMVDFSD</sequence>
<keyword evidence="2 5" id="KW-0285">Flavoprotein</keyword>
<dbReference type="SUPFAM" id="SSF52425">
    <property type="entry name" value="Cryptochrome/photolyase, N-terminal domain"/>
    <property type="match status" value="1"/>
</dbReference>
<dbReference type="GO" id="GO:0000719">
    <property type="term" value="P:photoreactive repair"/>
    <property type="evidence" value="ECO:0007669"/>
    <property type="project" value="TreeGrafter"/>
</dbReference>
<protein>
    <recommendedName>
        <fullName evidence="7">Cryptochrome DASH</fullName>
    </recommendedName>
</protein>
<feature type="compositionally biased region" description="Pro residues" evidence="8">
    <location>
        <begin position="198"/>
        <end position="207"/>
    </location>
</feature>
<dbReference type="PANTHER" id="PTHR11455">
    <property type="entry name" value="CRYPTOCHROME"/>
    <property type="match status" value="1"/>
</dbReference>
<keyword evidence="3 5" id="KW-0274">FAD</keyword>
<dbReference type="InterPro" id="IPR014729">
    <property type="entry name" value="Rossmann-like_a/b/a_fold"/>
</dbReference>
<comment type="cofactor">
    <cofactor evidence="5 7">
        <name>FAD</name>
        <dbReference type="ChEBI" id="CHEBI:57692"/>
    </cofactor>
    <text evidence="5 7">Binds 1 FAD per subunit.</text>
</comment>
<feature type="site" description="Electron transfer via tryptophanyl radical" evidence="6">
    <location>
        <position position="350"/>
    </location>
</feature>
<evidence type="ECO:0000313" key="10">
    <source>
        <dbReference type="EMBL" id="ELY24981.1"/>
    </source>
</evidence>
<evidence type="ECO:0000256" key="8">
    <source>
        <dbReference type="SAM" id="MobiDB-lite"/>
    </source>
</evidence>
<evidence type="ECO:0000256" key="4">
    <source>
        <dbReference type="ARBA" id="ARBA00022991"/>
    </source>
</evidence>